<dbReference type="InterPro" id="IPR010693">
    <property type="entry name" value="Divergent_4Fe-4S_mono-cluster"/>
</dbReference>
<dbReference type="EMBL" id="JBHTIS010001704">
    <property type="protein sequence ID" value="MFD1048623.1"/>
    <property type="molecule type" value="Genomic_DNA"/>
</dbReference>
<comment type="caution">
    <text evidence="2">The sequence shown here is derived from an EMBL/GenBank/DDBJ whole genome shotgun (WGS) entry which is preliminary data.</text>
</comment>
<name>A0ABW3MDA2_9PSEU</name>
<dbReference type="Proteomes" id="UP001597045">
    <property type="component" value="Unassembled WGS sequence"/>
</dbReference>
<dbReference type="Pfam" id="PF06902">
    <property type="entry name" value="Fer4_19"/>
    <property type="match status" value="1"/>
</dbReference>
<accession>A0ABW3MDA2</accession>
<evidence type="ECO:0000313" key="2">
    <source>
        <dbReference type="EMBL" id="MFD1048623.1"/>
    </source>
</evidence>
<sequence length="65" mass="7134">MTDTKPKSYTGSDITVAFDGNRCLHFAECLRGLPAVFDVRTRPWITPDNADADAVAEVVETPHLT</sequence>
<evidence type="ECO:0000259" key="1">
    <source>
        <dbReference type="Pfam" id="PF06902"/>
    </source>
</evidence>
<proteinExistence type="predicted"/>
<organism evidence="2 3">
    <name type="scientific">Kibdelosporangium lantanae</name>
    <dbReference type="NCBI Taxonomy" id="1497396"/>
    <lineage>
        <taxon>Bacteria</taxon>
        <taxon>Bacillati</taxon>
        <taxon>Actinomycetota</taxon>
        <taxon>Actinomycetes</taxon>
        <taxon>Pseudonocardiales</taxon>
        <taxon>Pseudonocardiaceae</taxon>
        <taxon>Kibdelosporangium</taxon>
    </lineage>
</organism>
<gene>
    <name evidence="2" type="ORF">ACFQ1S_25370</name>
</gene>
<evidence type="ECO:0000313" key="3">
    <source>
        <dbReference type="Proteomes" id="UP001597045"/>
    </source>
</evidence>
<reference evidence="3" key="1">
    <citation type="journal article" date="2019" name="Int. J. Syst. Evol. Microbiol.">
        <title>The Global Catalogue of Microorganisms (GCM) 10K type strain sequencing project: providing services to taxonomists for standard genome sequencing and annotation.</title>
        <authorList>
            <consortium name="The Broad Institute Genomics Platform"/>
            <consortium name="The Broad Institute Genome Sequencing Center for Infectious Disease"/>
            <person name="Wu L."/>
            <person name="Ma J."/>
        </authorList>
    </citation>
    <scope>NUCLEOTIDE SEQUENCE [LARGE SCALE GENOMIC DNA]</scope>
    <source>
        <strain evidence="3">JCM 31486</strain>
    </source>
</reference>
<protein>
    <submittedName>
        <fullName evidence="2">(4Fe-4S)-binding protein</fullName>
    </submittedName>
</protein>
<keyword evidence="3" id="KW-1185">Reference proteome</keyword>
<feature type="domain" description="Divergent 4Fe-4S mono-cluster" evidence="1">
    <location>
        <begin position="9"/>
        <end position="60"/>
    </location>
</feature>